<dbReference type="GO" id="GO:0004519">
    <property type="term" value="F:endonuclease activity"/>
    <property type="evidence" value="ECO:0007669"/>
    <property type="project" value="UniProtKB-KW"/>
</dbReference>
<dbReference type="RefSeq" id="WP_128753318.1">
    <property type="nucleotide sequence ID" value="NZ_CP035282.1"/>
</dbReference>
<dbReference type="EMBL" id="CP035282">
    <property type="protein sequence ID" value="QAT63124.1"/>
    <property type="molecule type" value="Genomic_DNA"/>
</dbReference>
<dbReference type="GO" id="GO:0006506">
    <property type="term" value="P:GPI anchor biosynthetic process"/>
    <property type="evidence" value="ECO:0007669"/>
    <property type="project" value="TreeGrafter"/>
</dbReference>
<dbReference type="Gene3D" id="3.60.10.10">
    <property type="entry name" value="Endonuclease/exonuclease/phosphatase"/>
    <property type="match status" value="1"/>
</dbReference>
<dbReference type="SUPFAM" id="SSF56219">
    <property type="entry name" value="DNase I-like"/>
    <property type="match status" value="1"/>
</dbReference>
<keyword evidence="2" id="KW-0255">Endonuclease</keyword>
<dbReference type="InterPro" id="IPR036691">
    <property type="entry name" value="Endo/exonu/phosph_ase_sf"/>
</dbReference>
<evidence type="ECO:0000313" key="2">
    <source>
        <dbReference type="EMBL" id="QAT63124.1"/>
    </source>
</evidence>
<protein>
    <submittedName>
        <fullName evidence="2">Endonuclease/exonuclease/phosphatase</fullName>
    </submittedName>
</protein>
<keyword evidence="3" id="KW-1185">Reference proteome</keyword>
<dbReference type="InterPro" id="IPR005135">
    <property type="entry name" value="Endo/exonuclease/phosphatase"/>
</dbReference>
<keyword evidence="2" id="KW-0269">Exonuclease</keyword>
<dbReference type="Proteomes" id="UP000287969">
    <property type="component" value="Chromosome"/>
</dbReference>
<proteinExistence type="predicted"/>
<accession>A0A410QH04</accession>
<evidence type="ECO:0000313" key="3">
    <source>
        <dbReference type="Proteomes" id="UP000287969"/>
    </source>
</evidence>
<gene>
    <name evidence="2" type="ORF">EQM13_16885</name>
</gene>
<dbReference type="OrthoDB" id="155529at2"/>
<organism evidence="2 3">
    <name type="scientific">Acidilutibacter cellobiosedens</name>
    <dbReference type="NCBI Taxonomy" id="2507161"/>
    <lineage>
        <taxon>Bacteria</taxon>
        <taxon>Bacillati</taxon>
        <taxon>Bacillota</taxon>
        <taxon>Tissierellia</taxon>
        <taxon>Tissierellales</taxon>
        <taxon>Acidilutibacteraceae</taxon>
        <taxon>Acidilutibacter</taxon>
    </lineage>
</organism>
<dbReference type="GO" id="GO:0016020">
    <property type="term" value="C:membrane"/>
    <property type="evidence" value="ECO:0007669"/>
    <property type="project" value="GOC"/>
</dbReference>
<dbReference type="Pfam" id="PF03372">
    <property type="entry name" value="Exo_endo_phos"/>
    <property type="match status" value="1"/>
</dbReference>
<dbReference type="PANTHER" id="PTHR14859:SF1">
    <property type="entry name" value="PGAP2-INTERACTING PROTEIN"/>
    <property type="match status" value="1"/>
</dbReference>
<keyword evidence="2" id="KW-0378">Hydrolase</keyword>
<sequence length="247" mass="27498">MYMNVLTWNIKAGQNKDGSYPIPKTKNLDRIAEAVKDSKASAACFQEVDACTLRSGIKIHQAAYIADKLTSITGKAWNYEHIVSKNMNPGYYGNAILSCYPLTTALKISLPKVNSREDRSFLLTRVDGDNFCTYVGTFHLGLQGDHSIQAQQIKDILNNKGYFNKRLILGGDLNAREGSDTYDIMINHGFPMIDIGPAGVCTLNCYNNPDNPKIDFLFMRGLSTYVLRSEVLSADISDHRPVKLCQC</sequence>
<dbReference type="KEGG" id="spoa:EQM13_16885"/>
<dbReference type="InterPro" id="IPR051916">
    <property type="entry name" value="GPI-anchor_lipid_remodeler"/>
</dbReference>
<evidence type="ECO:0000259" key="1">
    <source>
        <dbReference type="Pfam" id="PF03372"/>
    </source>
</evidence>
<dbReference type="PANTHER" id="PTHR14859">
    <property type="entry name" value="CALCOFLUOR WHITE HYPERSENSITIVE PROTEIN PRECURSOR"/>
    <property type="match status" value="1"/>
</dbReference>
<reference evidence="3" key="1">
    <citation type="submission" date="2019-01" db="EMBL/GenBank/DDBJ databases">
        <title>Draft genomes of a novel of Sporanaerobacter strains.</title>
        <authorList>
            <person name="Ma S."/>
        </authorList>
    </citation>
    <scope>NUCLEOTIDE SEQUENCE [LARGE SCALE GENOMIC DNA]</scope>
    <source>
        <strain evidence="3">NJN-17</strain>
    </source>
</reference>
<feature type="domain" description="Endonuclease/exonuclease/phosphatase" evidence="1">
    <location>
        <begin position="6"/>
        <end position="239"/>
    </location>
</feature>
<name>A0A410QH04_9FIRM</name>
<keyword evidence="2" id="KW-0540">Nuclease</keyword>
<dbReference type="AlphaFoldDB" id="A0A410QH04"/>
<dbReference type="GO" id="GO:0004527">
    <property type="term" value="F:exonuclease activity"/>
    <property type="evidence" value="ECO:0007669"/>
    <property type="project" value="UniProtKB-KW"/>
</dbReference>